<keyword evidence="2" id="KW-1185">Reference proteome</keyword>
<gene>
    <name evidence="1" type="ORF">SAMN05421643_11245</name>
</gene>
<dbReference type="EMBL" id="FNPK01000012">
    <property type="protein sequence ID" value="SDY50575.1"/>
    <property type="molecule type" value="Genomic_DNA"/>
</dbReference>
<accession>A0A1H3KFI4</accession>
<dbReference type="STRING" id="595670.SAMN05421643_11245"/>
<dbReference type="Proteomes" id="UP000199035">
    <property type="component" value="Unassembled WGS sequence"/>
</dbReference>
<proteinExistence type="predicted"/>
<name>A0A1H3KFI4_9GAMM</name>
<sequence length="38" mass="4429">MEMHIRLNMMVKNEAHVILRCLASVKPWIDSWCISDTG</sequence>
<evidence type="ECO:0000313" key="2">
    <source>
        <dbReference type="Proteomes" id="UP000199035"/>
    </source>
</evidence>
<organism evidence="1 2">
    <name type="scientific">Acinetobacter kyonggiensis</name>
    <dbReference type="NCBI Taxonomy" id="595670"/>
    <lineage>
        <taxon>Bacteria</taxon>
        <taxon>Pseudomonadati</taxon>
        <taxon>Pseudomonadota</taxon>
        <taxon>Gammaproteobacteria</taxon>
        <taxon>Moraxellales</taxon>
        <taxon>Moraxellaceae</taxon>
        <taxon>Acinetobacter</taxon>
    </lineage>
</organism>
<reference evidence="2" key="1">
    <citation type="submission" date="2016-10" db="EMBL/GenBank/DDBJ databases">
        <authorList>
            <person name="Varghese N."/>
            <person name="Submissions S."/>
        </authorList>
    </citation>
    <scope>NUCLEOTIDE SEQUENCE [LARGE SCALE GENOMIC DNA]</scope>
    <source>
        <strain evidence="2">ANC 5109</strain>
    </source>
</reference>
<evidence type="ECO:0000313" key="1">
    <source>
        <dbReference type="EMBL" id="SDY50575.1"/>
    </source>
</evidence>
<dbReference type="AlphaFoldDB" id="A0A1H3KFI4"/>
<protein>
    <submittedName>
        <fullName evidence="1">Uncharacterized protein</fullName>
    </submittedName>
</protein>